<sequence>MIKTKSYRCEVKEARVSFPLKLKNTSWILAISGSRESTVIVSKIVNK</sequence>
<dbReference type="Gramene" id="rna34503">
    <property type="protein sequence ID" value="RHN50234.1"/>
    <property type="gene ID" value="gene34503"/>
</dbReference>
<organism evidence="1 2">
    <name type="scientific">Medicago truncatula</name>
    <name type="common">Barrel medic</name>
    <name type="synonym">Medicago tribuloides</name>
    <dbReference type="NCBI Taxonomy" id="3880"/>
    <lineage>
        <taxon>Eukaryota</taxon>
        <taxon>Viridiplantae</taxon>
        <taxon>Streptophyta</taxon>
        <taxon>Embryophyta</taxon>
        <taxon>Tracheophyta</taxon>
        <taxon>Spermatophyta</taxon>
        <taxon>Magnoliopsida</taxon>
        <taxon>eudicotyledons</taxon>
        <taxon>Gunneridae</taxon>
        <taxon>Pentapetalae</taxon>
        <taxon>rosids</taxon>
        <taxon>fabids</taxon>
        <taxon>Fabales</taxon>
        <taxon>Fabaceae</taxon>
        <taxon>Papilionoideae</taxon>
        <taxon>50 kb inversion clade</taxon>
        <taxon>NPAAA clade</taxon>
        <taxon>Hologalegina</taxon>
        <taxon>IRL clade</taxon>
        <taxon>Trifolieae</taxon>
        <taxon>Medicago</taxon>
    </lineage>
</organism>
<evidence type="ECO:0000313" key="1">
    <source>
        <dbReference type="EMBL" id="RHN50234.1"/>
    </source>
</evidence>
<reference evidence="2" key="1">
    <citation type="journal article" date="2018" name="Nat. Plants">
        <title>Whole-genome landscape of Medicago truncatula symbiotic genes.</title>
        <authorList>
            <person name="Pecrix Y."/>
            <person name="Staton S.E."/>
            <person name="Sallet E."/>
            <person name="Lelandais-Briere C."/>
            <person name="Moreau S."/>
            <person name="Carrere S."/>
            <person name="Blein T."/>
            <person name="Jardinaud M.F."/>
            <person name="Latrasse D."/>
            <person name="Zouine M."/>
            <person name="Zahm M."/>
            <person name="Kreplak J."/>
            <person name="Mayjonade B."/>
            <person name="Satge C."/>
            <person name="Perez M."/>
            <person name="Cauet S."/>
            <person name="Marande W."/>
            <person name="Chantry-Darmon C."/>
            <person name="Lopez-Roques C."/>
            <person name="Bouchez O."/>
            <person name="Berard A."/>
            <person name="Debelle F."/>
            <person name="Munos S."/>
            <person name="Bendahmane A."/>
            <person name="Berges H."/>
            <person name="Niebel A."/>
            <person name="Buitink J."/>
            <person name="Frugier F."/>
            <person name="Benhamed M."/>
            <person name="Crespi M."/>
            <person name="Gouzy J."/>
            <person name="Gamas P."/>
        </authorList>
    </citation>
    <scope>NUCLEOTIDE SEQUENCE [LARGE SCALE GENOMIC DNA]</scope>
    <source>
        <strain evidence="2">cv. Jemalong A17</strain>
    </source>
</reference>
<proteinExistence type="predicted"/>
<dbReference type="AlphaFoldDB" id="A0A396HEJ0"/>
<gene>
    <name evidence="1" type="ORF">MtrunA17_Chr6g0455261</name>
</gene>
<accession>A0A396HEJ0</accession>
<dbReference type="Proteomes" id="UP000265566">
    <property type="component" value="Chromosome 6"/>
</dbReference>
<dbReference type="EMBL" id="PSQE01000006">
    <property type="protein sequence ID" value="RHN50234.1"/>
    <property type="molecule type" value="Genomic_DNA"/>
</dbReference>
<protein>
    <submittedName>
        <fullName evidence="1">Uncharacterized protein</fullName>
    </submittedName>
</protein>
<evidence type="ECO:0000313" key="2">
    <source>
        <dbReference type="Proteomes" id="UP000265566"/>
    </source>
</evidence>
<name>A0A396HEJ0_MEDTR</name>
<comment type="caution">
    <text evidence="1">The sequence shown here is derived from an EMBL/GenBank/DDBJ whole genome shotgun (WGS) entry which is preliminary data.</text>
</comment>